<evidence type="ECO:0000256" key="11">
    <source>
        <dbReference type="ARBA" id="ARBA00023204"/>
    </source>
</evidence>
<dbReference type="RefSeq" id="WP_121877528.1">
    <property type="nucleotide sequence ID" value="NZ_REFJ01000005.1"/>
</dbReference>
<evidence type="ECO:0000256" key="8">
    <source>
        <dbReference type="ARBA" id="ARBA00022840"/>
    </source>
</evidence>
<dbReference type="PROSITE" id="PS51217">
    <property type="entry name" value="UVRD_HELICASE_CTER"/>
    <property type="match status" value="1"/>
</dbReference>
<evidence type="ECO:0000256" key="2">
    <source>
        <dbReference type="ARBA" id="ARBA00022723"/>
    </source>
</evidence>
<feature type="domain" description="UvrD-like helicase ATP-binding" evidence="17">
    <location>
        <begin position="1"/>
        <end position="461"/>
    </location>
</feature>
<dbReference type="CDD" id="cd22352">
    <property type="entry name" value="RecB_C-like"/>
    <property type="match status" value="1"/>
</dbReference>
<evidence type="ECO:0000313" key="20">
    <source>
        <dbReference type="Proteomes" id="UP000267187"/>
    </source>
</evidence>
<dbReference type="InterPro" id="IPR011604">
    <property type="entry name" value="PDDEXK-like_dom_sf"/>
</dbReference>
<name>A0A3M0A1N9_9GAMM</name>
<evidence type="ECO:0000256" key="14">
    <source>
        <dbReference type="ARBA" id="ARBA00048988"/>
    </source>
</evidence>
<dbReference type="InterPro" id="IPR011335">
    <property type="entry name" value="Restrct_endonuc-II-like"/>
</dbReference>
<evidence type="ECO:0000256" key="4">
    <source>
        <dbReference type="ARBA" id="ARBA00022763"/>
    </source>
</evidence>
<feature type="region of interest" description="Nuclease activity, interacts with RecD and RecA" evidence="15">
    <location>
        <begin position="894"/>
        <end position="1172"/>
    </location>
</feature>
<comment type="miscellaneous">
    <text evidence="15">In the RecBCD complex, RecB has a slow 3'-5' helicase, an exonuclease activity and loads RecA onto ssDNA, RecD has a fast 5'-3' helicase activity, while RecC stimulates the ATPase and processivity of the RecB helicase and contributes to recognition of the Chi site.</text>
</comment>
<evidence type="ECO:0000256" key="15">
    <source>
        <dbReference type="HAMAP-Rule" id="MF_01485"/>
    </source>
</evidence>
<comment type="catalytic activity">
    <reaction evidence="13 15">
        <text>Couples ATP hydrolysis with the unwinding of duplex DNA by translocating in the 3'-5' direction.</text>
        <dbReference type="EC" id="5.6.2.4"/>
    </reaction>
</comment>
<evidence type="ECO:0000259" key="17">
    <source>
        <dbReference type="PROSITE" id="PS51198"/>
    </source>
</evidence>
<sequence length="1172" mass="131891">MKTLDANTLPLTGVQIIEASAGTGKTFTIASLYVRLILGLNAKTYTPADITVVTFTKAATAELRDRIRARLHEERQELSRQVRAQLDGEAFDASLLYQQLIAKHGTPTALTWAPVVELALAEKRMDGAEIHTIHSFCLRLLKQYAFDSKLPFGLDITMDDDTRRQAVNDFWRQLCYRRSERDVLAIQQQFSHPDELLSALNGIGVARWEEFDCAHDSFDELLTKLNAIQAELTELWTQYSHQLFAEIESAMREARLSRTVWKIEKFSGQAAKATQCGSGEAPFYAVSASQLKVLRMFSTRSLAKSTLKNKAPVPANPLSDFLDQLPKDMDLSIPLLRDAYFACIELEEQIERRHGTMRSDNILTHCAKFISDAPEAVIANIRSQIKIAMIDEFQDTDPQQFSVFKRLFNDSESERGLMLIGDPKQAIYRFRGADLNVYLQARDEFAGENCQYTMDKNWRSSQGVIDAIAALFNQSNAPFINSRIGFPPVSAAKTNIPTVNLNGQTLASLEWQHHDLGEKPIKAICLRATAQAAARRIAEFLSSENGASLDGDSIQARDIAVLVDDKNQASVMQKALADLGISTNAALKKSVFASPEAAAYHSLLLCMLEPNNERLIRRFIADPCLGYSAVELQRHFDDENNWQLWTSTLTQALALWHQRGPLAAIEHVGHEWGLYARLLRDNQANRRLSNWLQLGELLQNYAAKSGGIAGQVEWFQFSRTELKSTELNEIQLESDDNVVTISTIHKSKGLQYAAVFIPFAWAPKIPSTKQSIAVVQTDQQRLISLRTRVSAMLTKEYKEESIRLLYVALTRAINYIYIGTCEFKDANKSAIAHLSGVLSSDNVQQAITSAFPRSSIHALPTLMQEFELEKTNPNSSQTKVELKARTFSSTIDVTRGISSYSALAKALKHGPAATTPADSHISAKDIDDHLRNEPSRFDLAKGAHVGNFLHDALETLNWDALETGEHDAELAELMLRYGVPGFDDLALIVRYREWLSEVINTPFLDTRCLKDVSEQDRLAEMEFFLPLNETLTPEYLNPIVAEHLDMPLQFAPVSGHLKGFIDLILRLDGKYYVADYKSNFLGDSFADYHRDGLHNAVRKSGYTLQYLIYVVALHRHLRHHLADYQYDTHFGGVYYLYLRGMHPEQGTSGIYFDRPPLDLVNQLDTLFAQEPR</sequence>
<dbReference type="GO" id="GO:0003677">
    <property type="term" value="F:DNA binding"/>
    <property type="evidence" value="ECO:0007669"/>
    <property type="project" value="UniProtKB-UniRule"/>
</dbReference>
<protein>
    <recommendedName>
        <fullName evidence="15">RecBCD enzyme subunit RecB</fullName>
        <ecNumber evidence="15">3.1.11.5</ecNumber>
        <ecNumber evidence="15">5.6.2.4</ecNumber>
    </recommendedName>
    <alternativeName>
        <fullName evidence="15">DNA 3'-5' helicase subunit RecB</fullName>
    </alternativeName>
    <alternativeName>
        <fullName evidence="15">Exonuclease V subunit RecB</fullName>
        <shortName evidence="15">ExoV subunit RecB</shortName>
    </alternativeName>
    <alternativeName>
        <fullName evidence="15">Helicase/nuclease RecBCD subunit RecB</fullName>
    </alternativeName>
</protein>
<dbReference type="Gene3D" id="1.10.3170.10">
    <property type="entry name" value="Recbcd, chain B, domain 2"/>
    <property type="match status" value="1"/>
</dbReference>
<dbReference type="InterPro" id="IPR014016">
    <property type="entry name" value="UvrD-like_ATP-bd"/>
</dbReference>
<evidence type="ECO:0000256" key="13">
    <source>
        <dbReference type="ARBA" id="ARBA00034617"/>
    </source>
</evidence>
<comment type="similarity">
    <text evidence="15">Belongs to the helicase family. UvrD subfamily.</text>
</comment>
<dbReference type="Gene3D" id="1.10.486.10">
    <property type="entry name" value="PCRA, domain 4"/>
    <property type="match status" value="1"/>
</dbReference>
<dbReference type="Pfam" id="PF00580">
    <property type="entry name" value="UvrD-helicase"/>
    <property type="match status" value="1"/>
</dbReference>
<keyword evidence="9 15" id="KW-0460">Magnesium</keyword>
<feature type="region of interest" description="DNA-binding and helicase activity, interacts with RecC" evidence="15">
    <location>
        <begin position="1"/>
        <end position="860"/>
    </location>
</feature>
<comment type="function">
    <text evidence="15">A helicase/nuclease that prepares dsDNA breaks (DSB) for recombinational DNA repair. Binds to DSBs and unwinds DNA via a highly rapid and processive ATP-dependent bidirectional helicase activity. Unwinds dsDNA until it encounters a Chi (crossover hotspot instigator) sequence from the 3' direction. Cuts ssDNA a few nucleotides 3' to the Chi site. The properties and activities of the enzyme are changed at Chi. The Chi-altered holoenzyme produces a long 3'-ssDNA overhang and facilitates RecA-binding to the ssDNA for homologous DNA recombination and repair. Holoenzyme degrades any linearized DNA that is unable to undergo homologous recombination. In the holoenzyme this subunit contributes ATPase, 3'-5' helicase, exonuclease activity and loads RecA onto ssDNA.</text>
</comment>
<keyword evidence="7 15" id="KW-0269">Exonuclease</keyword>
<keyword evidence="12 15" id="KW-0413">Isomerase</keyword>
<organism evidence="19 20">
    <name type="scientific">Umboniibacter marinipuniceus</name>
    <dbReference type="NCBI Taxonomy" id="569599"/>
    <lineage>
        <taxon>Bacteria</taxon>
        <taxon>Pseudomonadati</taxon>
        <taxon>Pseudomonadota</taxon>
        <taxon>Gammaproteobacteria</taxon>
        <taxon>Cellvibrionales</taxon>
        <taxon>Cellvibrionaceae</taxon>
        <taxon>Umboniibacter</taxon>
    </lineage>
</organism>
<evidence type="ECO:0000256" key="5">
    <source>
        <dbReference type="ARBA" id="ARBA00022801"/>
    </source>
</evidence>
<feature type="active site" description="For nuclease activity" evidence="15">
    <location>
        <position position="1075"/>
    </location>
</feature>
<dbReference type="GO" id="GO:0000287">
    <property type="term" value="F:magnesium ion binding"/>
    <property type="evidence" value="ECO:0007669"/>
    <property type="project" value="UniProtKB-UniRule"/>
</dbReference>
<comment type="catalytic activity">
    <reaction evidence="15">
        <text>Exonucleolytic cleavage (in the presence of ATP) in either 5'- to 3'- or 3'- to 5'-direction to yield 5'-phosphooligonucleotides.</text>
        <dbReference type="EC" id="3.1.11.5"/>
    </reaction>
</comment>
<comment type="domain">
    <text evidence="15">The C-terminal domain has nuclease activity and interacts with RecD. It interacts with RecA, facilitating its loading onto ssDNA.</text>
</comment>
<dbReference type="GO" id="GO:0005524">
    <property type="term" value="F:ATP binding"/>
    <property type="evidence" value="ECO:0007669"/>
    <property type="project" value="UniProtKB-UniRule"/>
</dbReference>
<dbReference type="GO" id="GO:0009338">
    <property type="term" value="C:exodeoxyribonuclease V complex"/>
    <property type="evidence" value="ECO:0007669"/>
    <property type="project" value="TreeGrafter"/>
</dbReference>
<dbReference type="EC" id="3.1.11.5" evidence="15"/>
<feature type="domain" description="UvrD-like helicase C-terminal" evidence="18">
    <location>
        <begin position="487"/>
        <end position="749"/>
    </location>
</feature>
<keyword evidence="8 15" id="KW-0067">ATP-binding</keyword>
<dbReference type="PROSITE" id="PS51198">
    <property type="entry name" value="UVRD_HELICASE_ATP_BIND"/>
    <property type="match status" value="1"/>
</dbReference>
<dbReference type="EMBL" id="REFJ01000005">
    <property type="protein sequence ID" value="RMA78893.1"/>
    <property type="molecule type" value="Genomic_DNA"/>
</dbReference>
<feature type="binding site" evidence="15">
    <location>
        <position position="950"/>
    </location>
    <ligand>
        <name>Mg(2+)</name>
        <dbReference type="ChEBI" id="CHEBI:18420"/>
    </ligand>
</feature>
<comment type="domain">
    <text evidence="15">The N-terminal DNA-binding domain is a ssDNA-dependent ATPase and has ATP-dependent 3'-5' helicase function. This domain interacts with RecC.</text>
</comment>
<gene>
    <name evidence="15" type="primary">recB</name>
    <name evidence="19" type="ORF">DFR27_2233</name>
</gene>
<keyword evidence="5 15" id="KW-0378">Hydrolase</keyword>
<dbReference type="Gene3D" id="3.90.320.10">
    <property type="match status" value="1"/>
</dbReference>
<accession>A0A3M0A1N9</accession>
<evidence type="ECO:0000256" key="3">
    <source>
        <dbReference type="ARBA" id="ARBA00022741"/>
    </source>
</evidence>
<dbReference type="InterPro" id="IPR004586">
    <property type="entry name" value="RecB"/>
</dbReference>
<evidence type="ECO:0000256" key="16">
    <source>
        <dbReference type="PROSITE-ProRule" id="PRU00560"/>
    </source>
</evidence>
<evidence type="ECO:0000256" key="6">
    <source>
        <dbReference type="ARBA" id="ARBA00022806"/>
    </source>
</evidence>
<keyword evidence="4 15" id="KW-0227">DNA damage</keyword>
<keyword evidence="2 15" id="KW-0479">Metal-binding</keyword>
<dbReference type="GO" id="GO:0000724">
    <property type="term" value="P:double-strand break repair via homologous recombination"/>
    <property type="evidence" value="ECO:0007669"/>
    <property type="project" value="UniProtKB-UniRule"/>
</dbReference>
<dbReference type="GO" id="GO:0043138">
    <property type="term" value="F:3'-5' DNA helicase activity"/>
    <property type="evidence" value="ECO:0007669"/>
    <property type="project" value="UniProtKB-UniRule"/>
</dbReference>
<keyword evidence="20" id="KW-1185">Reference proteome</keyword>
<dbReference type="Pfam" id="PF13361">
    <property type="entry name" value="UvrD_C"/>
    <property type="match status" value="1"/>
</dbReference>
<keyword evidence="11 15" id="KW-0234">DNA repair</keyword>
<dbReference type="PANTHER" id="PTHR11070">
    <property type="entry name" value="UVRD / RECB / PCRA DNA HELICASE FAMILY MEMBER"/>
    <property type="match status" value="1"/>
</dbReference>
<dbReference type="NCBIfam" id="TIGR00609">
    <property type="entry name" value="recB"/>
    <property type="match status" value="1"/>
</dbReference>
<dbReference type="SUPFAM" id="SSF52540">
    <property type="entry name" value="P-loop containing nucleoside triphosphate hydrolases"/>
    <property type="match status" value="1"/>
</dbReference>
<evidence type="ECO:0000256" key="1">
    <source>
        <dbReference type="ARBA" id="ARBA00022722"/>
    </source>
</evidence>
<keyword evidence="3 15" id="KW-0547">Nucleotide-binding</keyword>
<proteinExistence type="inferred from homology"/>
<reference evidence="19 20" key="1">
    <citation type="submission" date="2018-10" db="EMBL/GenBank/DDBJ databases">
        <title>Genomic Encyclopedia of Type Strains, Phase IV (KMG-IV): sequencing the most valuable type-strain genomes for metagenomic binning, comparative biology and taxonomic classification.</title>
        <authorList>
            <person name="Goeker M."/>
        </authorList>
    </citation>
    <scope>NUCLEOTIDE SEQUENCE [LARGE SCALE GENOMIC DNA]</scope>
    <source>
        <strain evidence="19 20">DSM 25080</strain>
    </source>
</reference>
<dbReference type="AlphaFoldDB" id="A0A3M0A1N9"/>
<dbReference type="InterPro" id="IPR038726">
    <property type="entry name" value="PDDEXK_AddAB-type"/>
</dbReference>
<keyword evidence="1 15" id="KW-0540">Nuclease</keyword>
<comment type="cofactor">
    <cofactor evidence="15">
        <name>Mg(2+)</name>
        <dbReference type="ChEBI" id="CHEBI:18420"/>
    </cofactor>
    <text evidence="15">Binds 1 Mg(2+) ion per subunit.</text>
</comment>
<dbReference type="GO" id="GO:0016887">
    <property type="term" value="F:ATP hydrolysis activity"/>
    <property type="evidence" value="ECO:0007669"/>
    <property type="project" value="RHEA"/>
</dbReference>
<keyword evidence="6 15" id="KW-0347">Helicase</keyword>
<dbReference type="HAMAP" id="MF_01485">
    <property type="entry name" value="RecB"/>
    <property type="match status" value="1"/>
</dbReference>
<dbReference type="Pfam" id="PF12705">
    <property type="entry name" value="PDDEXK_1"/>
    <property type="match status" value="1"/>
</dbReference>
<comment type="subunit">
    <text evidence="15">Heterotrimer of RecB, RecC and RecD. All subunits contribute to DNA-binding. Interacts with RecA.</text>
</comment>
<evidence type="ECO:0000259" key="18">
    <source>
        <dbReference type="PROSITE" id="PS51217"/>
    </source>
</evidence>
<dbReference type="InterPro" id="IPR014017">
    <property type="entry name" value="DNA_helicase_UvrD-like_C"/>
</dbReference>
<dbReference type="SUPFAM" id="SSF52980">
    <property type="entry name" value="Restriction endonuclease-like"/>
    <property type="match status" value="1"/>
</dbReference>
<feature type="binding site" evidence="16">
    <location>
        <begin position="19"/>
        <end position="26"/>
    </location>
    <ligand>
        <name>ATP</name>
        <dbReference type="ChEBI" id="CHEBI:30616"/>
    </ligand>
</feature>
<keyword evidence="10 15" id="KW-0238">DNA-binding</keyword>
<dbReference type="Gene3D" id="3.40.50.300">
    <property type="entry name" value="P-loop containing nucleotide triphosphate hydrolases"/>
    <property type="match status" value="2"/>
</dbReference>
<dbReference type="InterPro" id="IPR027417">
    <property type="entry name" value="P-loop_NTPase"/>
</dbReference>
<evidence type="ECO:0000256" key="7">
    <source>
        <dbReference type="ARBA" id="ARBA00022839"/>
    </source>
</evidence>
<dbReference type="GO" id="GO:0005829">
    <property type="term" value="C:cytosol"/>
    <property type="evidence" value="ECO:0007669"/>
    <property type="project" value="TreeGrafter"/>
</dbReference>
<comment type="caution">
    <text evidence="19">The sequence shown here is derived from an EMBL/GenBank/DDBJ whole genome shotgun (WGS) entry which is preliminary data.</text>
</comment>
<dbReference type="GO" id="GO:0008854">
    <property type="term" value="F:exodeoxyribonuclease V activity"/>
    <property type="evidence" value="ECO:0007669"/>
    <property type="project" value="UniProtKB-EC"/>
</dbReference>
<comment type="catalytic activity">
    <reaction evidence="14 15">
        <text>ATP + H2O = ADP + phosphate + H(+)</text>
        <dbReference type="Rhea" id="RHEA:13065"/>
        <dbReference type="ChEBI" id="CHEBI:15377"/>
        <dbReference type="ChEBI" id="CHEBI:15378"/>
        <dbReference type="ChEBI" id="CHEBI:30616"/>
        <dbReference type="ChEBI" id="CHEBI:43474"/>
        <dbReference type="ChEBI" id="CHEBI:456216"/>
        <dbReference type="EC" id="5.6.2.4"/>
    </reaction>
</comment>
<evidence type="ECO:0000256" key="10">
    <source>
        <dbReference type="ARBA" id="ARBA00023125"/>
    </source>
</evidence>
<feature type="binding site" evidence="15">
    <location>
        <position position="1062"/>
    </location>
    <ligand>
        <name>Mg(2+)</name>
        <dbReference type="ChEBI" id="CHEBI:18420"/>
    </ligand>
</feature>
<feature type="binding site" evidence="15">
    <location>
        <position position="1075"/>
    </location>
    <ligand>
        <name>Mg(2+)</name>
        <dbReference type="ChEBI" id="CHEBI:18420"/>
    </ligand>
</feature>
<evidence type="ECO:0000256" key="12">
    <source>
        <dbReference type="ARBA" id="ARBA00023235"/>
    </source>
</evidence>
<dbReference type="InterPro" id="IPR000212">
    <property type="entry name" value="DNA_helicase_UvrD/REP"/>
</dbReference>
<dbReference type="OrthoDB" id="9810135at2"/>
<dbReference type="PANTHER" id="PTHR11070:SF23">
    <property type="entry name" value="RECBCD ENZYME SUBUNIT RECB"/>
    <property type="match status" value="1"/>
</dbReference>
<evidence type="ECO:0000256" key="9">
    <source>
        <dbReference type="ARBA" id="ARBA00022842"/>
    </source>
</evidence>
<evidence type="ECO:0000313" key="19">
    <source>
        <dbReference type="EMBL" id="RMA78893.1"/>
    </source>
</evidence>
<dbReference type="Proteomes" id="UP000267187">
    <property type="component" value="Unassembled WGS sequence"/>
</dbReference>
<dbReference type="EC" id="5.6.2.4" evidence="15"/>